<protein>
    <submittedName>
        <fullName evidence="1">Uncharacterized protein</fullName>
    </submittedName>
</protein>
<accession>K1R1G0</accession>
<reference evidence="1" key="1">
    <citation type="journal article" date="2012" name="Nature">
        <title>The oyster genome reveals stress adaptation and complexity of shell formation.</title>
        <authorList>
            <person name="Zhang G."/>
            <person name="Fang X."/>
            <person name="Guo X."/>
            <person name="Li L."/>
            <person name="Luo R."/>
            <person name="Xu F."/>
            <person name="Yang P."/>
            <person name="Zhang L."/>
            <person name="Wang X."/>
            <person name="Qi H."/>
            <person name="Xiong Z."/>
            <person name="Que H."/>
            <person name="Xie Y."/>
            <person name="Holland P.W."/>
            <person name="Paps J."/>
            <person name="Zhu Y."/>
            <person name="Wu F."/>
            <person name="Chen Y."/>
            <person name="Wang J."/>
            <person name="Peng C."/>
            <person name="Meng J."/>
            <person name="Yang L."/>
            <person name="Liu J."/>
            <person name="Wen B."/>
            <person name="Zhang N."/>
            <person name="Huang Z."/>
            <person name="Zhu Q."/>
            <person name="Feng Y."/>
            <person name="Mount A."/>
            <person name="Hedgecock D."/>
            <person name="Xu Z."/>
            <person name="Liu Y."/>
            <person name="Domazet-Loso T."/>
            <person name="Du Y."/>
            <person name="Sun X."/>
            <person name="Zhang S."/>
            <person name="Liu B."/>
            <person name="Cheng P."/>
            <person name="Jiang X."/>
            <person name="Li J."/>
            <person name="Fan D."/>
            <person name="Wang W."/>
            <person name="Fu W."/>
            <person name="Wang T."/>
            <person name="Wang B."/>
            <person name="Zhang J."/>
            <person name="Peng Z."/>
            <person name="Li Y."/>
            <person name="Li N."/>
            <person name="Wang J."/>
            <person name="Chen M."/>
            <person name="He Y."/>
            <person name="Tan F."/>
            <person name="Song X."/>
            <person name="Zheng Q."/>
            <person name="Huang R."/>
            <person name="Yang H."/>
            <person name="Du X."/>
            <person name="Chen L."/>
            <person name="Yang M."/>
            <person name="Gaffney P.M."/>
            <person name="Wang S."/>
            <person name="Luo L."/>
            <person name="She Z."/>
            <person name="Ming Y."/>
            <person name="Huang W."/>
            <person name="Zhang S."/>
            <person name="Huang B."/>
            <person name="Zhang Y."/>
            <person name="Qu T."/>
            <person name="Ni P."/>
            <person name="Miao G."/>
            <person name="Wang J."/>
            <person name="Wang Q."/>
            <person name="Steinberg C.E."/>
            <person name="Wang H."/>
            <person name="Li N."/>
            <person name="Qian L."/>
            <person name="Zhang G."/>
            <person name="Li Y."/>
            <person name="Yang H."/>
            <person name="Liu X."/>
            <person name="Wang J."/>
            <person name="Yin Y."/>
            <person name="Wang J."/>
        </authorList>
    </citation>
    <scope>NUCLEOTIDE SEQUENCE [LARGE SCALE GENOMIC DNA]</scope>
    <source>
        <strain evidence="1">05x7-T-G4-1.051#20</strain>
    </source>
</reference>
<dbReference type="InParanoid" id="K1R1G0"/>
<organism evidence="1">
    <name type="scientific">Magallana gigas</name>
    <name type="common">Pacific oyster</name>
    <name type="synonym">Crassostrea gigas</name>
    <dbReference type="NCBI Taxonomy" id="29159"/>
    <lineage>
        <taxon>Eukaryota</taxon>
        <taxon>Metazoa</taxon>
        <taxon>Spiralia</taxon>
        <taxon>Lophotrochozoa</taxon>
        <taxon>Mollusca</taxon>
        <taxon>Bivalvia</taxon>
        <taxon>Autobranchia</taxon>
        <taxon>Pteriomorphia</taxon>
        <taxon>Ostreida</taxon>
        <taxon>Ostreoidea</taxon>
        <taxon>Ostreidae</taxon>
        <taxon>Magallana</taxon>
    </lineage>
</organism>
<dbReference type="AlphaFoldDB" id="K1R1G0"/>
<dbReference type="EMBL" id="JH818716">
    <property type="protein sequence ID" value="EKC37359.1"/>
    <property type="molecule type" value="Genomic_DNA"/>
</dbReference>
<sequence length="68" mass="7803">MSRLRRYKITEEESIRDFTVENDHFNDLINSSNEMDGTPSNLAESRPLCSQNSSVTDAVGRERRILTV</sequence>
<proteinExistence type="predicted"/>
<name>K1R1G0_MAGGI</name>
<dbReference type="HOGENOM" id="CLU_2796460_0_0_1"/>
<gene>
    <name evidence="1" type="ORF">CGI_10023261</name>
</gene>
<evidence type="ECO:0000313" key="1">
    <source>
        <dbReference type="EMBL" id="EKC37359.1"/>
    </source>
</evidence>